<sequence>MRYRTPLLRGASAVLVAALASACTQAVPSPVSAALAAPTTKATETLPRITVHRDAYCGCCHLWVEHLREGGFEVDDRVEDDMGLVKQRLGIAPAHASCHTAEVGGYVVEGHVPASDIRRLLRERPTVHGLVLPGMPMGSPGMEVEGVEAEAYTVLKLDHDGTTSTYAQHQP</sequence>
<comment type="caution">
    <text evidence="2">The sequence shown here is derived from an EMBL/GenBank/DDBJ whole genome shotgun (WGS) entry which is preliminary data.</text>
</comment>
<feature type="signal peptide" evidence="1">
    <location>
        <begin position="1"/>
        <end position="26"/>
    </location>
</feature>
<keyword evidence="3" id="KW-1185">Reference proteome</keyword>
<dbReference type="EMBL" id="PDWW01000013">
    <property type="protein sequence ID" value="KAF1725014.1"/>
    <property type="molecule type" value="Genomic_DNA"/>
</dbReference>
<dbReference type="RefSeq" id="WP_162337875.1">
    <property type="nucleotide sequence ID" value="NZ_JBHSRQ010000011.1"/>
</dbReference>
<evidence type="ECO:0000256" key="1">
    <source>
        <dbReference type="SAM" id="SignalP"/>
    </source>
</evidence>
<protein>
    <submittedName>
        <fullName evidence="2">Copper amine oxidase</fullName>
    </submittedName>
</protein>
<feature type="chain" id="PRO_5046817558" evidence="1">
    <location>
        <begin position="27"/>
        <end position="171"/>
    </location>
</feature>
<dbReference type="Proteomes" id="UP000781710">
    <property type="component" value="Unassembled WGS sequence"/>
</dbReference>
<evidence type="ECO:0000313" key="2">
    <source>
        <dbReference type="EMBL" id="KAF1725014.1"/>
    </source>
</evidence>
<keyword evidence="1" id="KW-0732">Signal</keyword>
<evidence type="ECO:0000313" key="3">
    <source>
        <dbReference type="Proteomes" id="UP000781710"/>
    </source>
</evidence>
<gene>
    <name evidence="2" type="ORF">CSC78_10375</name>
</gene>
<dbReference type="InterPro" id="IPR007332">
    <property type="entry name" value="DUF411"/>
</dbReference>
<dbReference type="PROSITE" id="PS51257">
    <property type="entry name" value="PROKAR_LIPOPROTEIN"/>
    <property type="match status" value="1"/>
</dbReference>
<dbReference type="Pfam" id="PF04214">
    <property type="entry name" value="DUF411"/>
    <property type="match status" value="1"/>
</dbReference>
<organism evidence="2 3">
    <name type="scientific">Pseudoxanthomonas japonensis</name>
    <dbReference type="NCBI Taxonomy" id="69284"/>
    <lineage>
        <taxon>Bacteria</taxon>
        <taxon>Pseudomonadati</taxon>
        <taxon>Pseudomonadota</taxon>
        <taxon>Gammaproteobacteria</taxon>
        <taxon>Lysobacterales</taxon>
        <taxon>Lysobacteraceae</taxon>
        <taxon>Pseudoxanthomonas</taxon>
    </lineage>
</organism>
<reference evidence="2 3" key="1">
    <citation type="submission" date="2017-10" db="EMBL/GenBank/DDBJ databases">
        <title>Whole genome sequencing of members of genus Pseudoxanthomonas.</title>
        <authorList>
            <person name="Kumar S."/>
            <person name="Bansal K."/>
            <person name="Kaur A."/>
            <person name="Patil P."/>
            <person name="Sharma S."/>
            <person name="Patil P.B."/>
        </authorList>
    </citation>
    <scope>NUCLEOTIDE SEQUENCE [LARGE SCALE GENOMIC DNA]</scope>
    <source>
        <strain evidence="2 3">DSM 17109</strain>
    </source>
</reference>
<proteinExistence type="predicted"/>
<name>A0ABQ6ZGY8_9GAMM</name>
<accession>A0ABQ6ZGY8</accession>